<dbReference type="Gene3D" id="3.20.80.10">
    <property type="entry name" value="Regulatory factor, effector binding domain"/>
    <property type="match status" value="1"/>
</dbReference>
<accession>A0A171DKT2</accession>
<dbReference type="RefSeq" id="WP_153054489.1">
    <property type="nucleotide sequence ID" value="NZ_BDCX01000013.1"/>
</dbReference>
<dbReference type="InterPro" id="IPR029442">
    <property type="entry name" value="GyrI-like"/>
</dbReference>
<evidence type="ECO:0000313" key="2">
    <source>
        <dbReference type="EMBL" id="GAT69440.1"/>
    </source>
</evidence>
<dbReference type="Pfam" id="PF06445">
    <property type="entry name" value="GyrI-like"/>
    <property type="match status" value="1"/>
</dbReference>
<protein>
    <submittedName>
        <fullName evidence="2">AraC family transcriptional regulator</fullName>
    </submittedName>
</protein>
<name>A0A171DKT2_9ACTN</name>
<dbReference type="Proteomes" id="UP000077701">
    <property type="component" value="Unassembled WGS sequence"/>
</dbReference>
<keyword evidence="3" id="KW-1185">Reference proteome</keyword>
<dbReference type="SMART" id="SM00871">
    <property type="entry name" value="AraC_E_bind"/>
    <property type="match status" value="1"/>
</dbReference>
<dbReference type="OrthoDB" id="64208at2"/>
<comment type="caution">
    <text evidence="2">The sequence shown here is derived from an EMBL/GenBank/DDBJ whole genome shotgun (WGS) entry which is preliminary data.</text>
</comment>
<dbReference type="SUPFAM" id="SSF55136">
    <property type="entry name" value="Probable bacterial effector-binding domain"/>
    <property type="match status" value="1"/>
</dbReference>
<dbReference type="InterPro" id="IPR010499">
    <property type="entry name" value="AraC_E-bd"/>
</dbReference>
<sequence length="158" mass="17905">MEIIEAPEVVALPERHYAGIRTTAPFKGMFLVRDQLMKDLHARFDQGDTFFRLHVVDMAGDMHVEVGIVTGAAVAPDGRVQPGVLPAGDYATMTYVGHGRRANRTLLEWIRGNDLAMDCVEDPAGDRFGCRYELYRTDPRTERMKTRWQTQLAIRLAR</sequence>
<feature type="domain" description="AraC effector-binding" evidence="1">
    <location>
        <begin position="5"/>
        <end position="157"/>
    </location>
</feature>
<organism evidence="2 3">
    <name type="scientific">Planomonospora sphaerica</name>
    <dbReference type="NCBI Taxonomy" id="161355"/>
    <lineage>
        <taxon>Bacteria</taxon>
        <taxon>Bacillati</taxon>
        <taxon>Actinomycetota</taxon>
        <taxon>Actinomycetes</taxon>
        <taxon>Streptosporangiales</taxon>
        <taxon>Streptosporangiaceae</taxon>
        <taxon>Planomonospora</taxon>
    </lineage>
</organism>
<proteinExistence type="predicted"/>
<gene>
    <name evidence="2" type="ORF">PS9374_05115</name>
</gene>
<dbReference type="AlphaFoldDB" id="A0A171DKT2"/>
<reference evidence="3" key="2">
    <citation type="submission" date="2016-04" db="EMBL/GenBank/DDBJ databases">
        <title>Planomonospora sphaerica JCM9374 whole genome shotgun sequence.</title>
        <authorList>
            <person name="Suzuki T."/>
            <person name="Dohra H."/>
            <person name="Kodani S."/>
        </authorList>
    </citation>
    <scope>NUCLEOTIDE SEQUENCE [LARGE SCALE GENOMIC DNA]</scope>
    <source>
        <strain evidence="3">JCM 9374</strain>
    </source>
</reference>
<dbReference type="EMBL" id="BDCX01000013">
    <property type="protein sequence ID" value="GAT69440.1"/>
    <property type="molecule type" value="Genomic_DNA"/>
</dbReference>
<reference evidence="2 3" key="1">
    <citation type="journal article" date="2016" name="Genome Announc.">
        <title>Draft Genome Sequence of Planomonospora sphaerica JCM9374, a Rare Actinomycete.</title>
        <authorList>
            <person name="Dohra H."/>
            <person name="Suzuki T."/>
            <person name="Inoue Y."/>
            <person name="Kodani S."/>
        </authorList>
    </citation>
    <scope>NUCLEOTIDE SEQUENCE [LARGE SCALE GENOMIC DNA]</scope>
    <source>
        <strain evidence="2 3">JCM 9374</strain>
    </source>
</reference>
<dbReference type="STRING" id="161355.PS9374_05115"/>
<dbReference type="InterPro" id="IPR011256">
    <property type="entry name" value="Reg_factor_effector_dom_sf"/>
</dbReference>
<evidence type="ECO:0000313" key="3">
    <source>
        <dbReference type="Proteomes" id="UP000077701"/>
    </source>
</evidence>
<evidence type="ECO:0000259" key="1">
    <source>
        <dbReference type="SMART" id="SM00871"/>
    </source>
</evidence>